<dbReference type="AlphaFoldDB" id="A0A927MAL8"/>
<feature type="domain" description="Enoyl reductase (ER)" evidence="2">
    <location>
        <begin position="21"/>
        <end position="322"/>
    </location>
</feature>
<dbReference type="Proteomes" id="UP000649753">
    <property type="component" value="Unassembled WGS sequence"/>
</dbReference>
<dbReference type="GO" id="GO:0016628">
    <property type="term" value="F:oxidoreductase activity, acting on the CH-CH group of donors, NAD or NADP as acceptor"/>
    <property type="evidence" value="ECO:0007669"/>
    <property type="project" value="InterPro"/>
</dbReference>
<reference evidence="3" key="1">
    <citation type="submission" date="2020-10" db="EMBL/GenBank/DDBJ databases">
        <title>Sequencing the genomes of 1000 actinobacteria strains.</title>
        <authorList>
            <person name="Klenk H.-P."/>
        </authorList>
    </citation>
    <scope>NUCLEOTIDE SEQUENCE</scope>
    <source>
        <strain evidence="3">DSM 46832</strain>
    </source>
</reference>
<dbReference type="InterPro" id="IPR011032">
    <property type="entry name" value="GroES-like_sf"/>
</dbReference>
<dbReference type="EMBL" id="JADBEB010000001">
    <property type="protein sequence ID" value="MBE1487555.1"/>
    <property type="molecule type" value="Genomic_DNA"/>
</dbReference>
<dbReference type="Gene3D" id="3.90.180.10">
    <property type="entry name" value="Medium-chain alcohol dehydrogenases, catalytic domain"/>
    <property type="match status" value="1"/>
</dbReference>
<dbReference type="InterPro" id="IPR036291">
    <property type="entry name" value="NAD(P)-bd_dom_sf"/>
</dbReference>
<comment type="caution">
    <text evidence="3">The sequence shown here is derived from an EMBL/GenBank/DDBJ whole genome shotgun (WGS) entry which is preliminary data.</text>
</comment>
<dbReference type="InterPro" id="IPR020843">
    <property type="entry name" value="ER"/>
</dbReference>
<evidence type="ECO:0000313" key="4">
    <source>
        <dbReference type="Proteomes" id="UP000649753"/>
    </source>
</evidence>
<dbReference type="SUPFAM" id="SSF50129">
    <property type="entry name" value="GroES-like"/>
    <property type="match status" value="1"/>
</dbReference>
<evidence type="ECO:0000256" key="1">
    <source>
        <dbReference type="ARBA" id="ARBA00023002"/>
    </source>
</evidence>
<dbReference type="InterPro" id="IPR041694">
    <property type="entry name" value="ADH_N_2"/>
</dbReference>
<dbReference type="CDD" id="cd05288">
    <property type="entry name" value="PGDH"/>
    <property type="match status" value="1"/>
</dbReference>
<dbReference type="Pfam" id="PF16884">
    <property type="entry name" value="ADH_N_2"/>
    <property type="match status" value="1"/>
</dbReference>
<evidence type="ECO:0000313" key="3">
    <source>
        <dbReference type="EMBL" id="MBE1487555.1"/>
    </source>
</evidence>
<dbReference type="InterPro" id="IPR045010">
    <property type="entry name" value="MDR_fam"/>
</dbReference>
<dbReference type="SUPFAM" id="SSF51735">
    <property type="entry name" value="NAD(P)-binding Rossmann-fold domains"/>
    <property type="match status" value="1"/>
</dbReference>
<sequence length="324" mass="35494">MITSREIHLIARPPDDLPVPGEVAMVEVPVPAPEPGQAVVRNMYMAIDPGLLQRMRDLSDLHVPHFQLGGPMWGHAIGEVVESATPELQVGDVVLHHMAWREYAVADVKEFTVLDTTRYPSISHHLSSAIVAYCGVRRIGIEHGDTVVVSSAAGAVGSVVGQLARLRGATRVVGSVGSAEKVRLATEELGFDEAFDYHDGWPEDLGGVDVYYDNVGGWQLDSAFNAMRPHGRILLCGSSEEHRSGRPHGHRTMQMVIGKRLTLIGFTTNDHLDLLPEFEREFPPLVRNGEVVLHETFVDGLDQLIPAIKSLLDGAYLGKVLLRF</sequence>
<protein>
    <submittedName>
        <fullName evidence="3">NADPH-dependent curcumin reductase CurA</fullName>
    </submittedName>
</protein>
<dbReference type="Pfam" id="PF00107">
    <property type="entry name" value="ADH_zinc_N"/>
    <property type="match status" value="1"/>
</dbReference>
<organism evidence="3 4">
    <name type="scientific">Plantactinospora soyae</name>
    <dbReference type="NCBI Taxonomy" id="1544732"/>
    <lineage>
        <taxon>Bacteria</taxon>
        <taxon>Bacillati</taxon>
        <taxon>Actinomycetota</taxon>
        <taxon>Actinomycetes</taxon>
        <taxon>Micromonosporales</taxon>
        <taxon>Micromonosporaceae</taxon>
        <taxon>Plantactinospora</taxon>
    </lineage>
</organism>
<dbReference type="PANTHER" id="PTHR43205">
    <property type="entry name" value="PROSTAGLANDIN REDUCTASE"/>
    <property type="match status" value="1"/>
</dbReference>
<dbReference type="SMART" id="SM00829">
    <property type="entry name" value="PKS_ER"/>
    <property type="match status" value="1"/>
</dbReference>
<dbReference type="Gene3D" id="3.40.50.720">
    <property type="entry name" value="NAD(P)-binding Rossmann-like Domain"/>
    <property type="match status" value="1"/>
</dbReference>
<gene>
    <name evidence="3" type="ORF">H4W31_003193</name>
</gene>
<proteinExistence type="predicted"/>
<name>A0A927MAL8_9ACTN</name>
<accession>A0A927MAL8</accession>
<evidence type="ECO:0000259" key="2">
    <source>
        <dbReference type="SMART" id="SM00829"/>
    </source>
</evidence>
<keyword evidence="1" id="KW-0560">Oxidoreductase</keyword>
<dbReference type="InterPro" id="IPR013149">
    <property type="entry name" value="ADH-like_C"/>
</dbReference>
<dbReference type="PANTHER" id="PTHR43205:SF7">
    <property type="entry name" value="PROSTAGLANDIN REDUCTASE 1"/>
    <property type="match status" value="1"/>
</dbReference>
<keyword evidence="4" id="KW-1185">Reference proteome</keyword>
<dbReference type="RefSeq" id="WP_192767379.1">
    <property type="nucleotide sequence ID" value="NZ_JADBEB010000001.1"/>
</dbReference>